<dbReference type="Proteomes" id="UP000800040">
    <property type="component" value="Unassembled WGS sequence"/>
</dbReference>
<name>A0A6A5K7R1_9PLEO</name>
<protein>
    <submittedName>
        <fullName evidence="1">Uncharacterized protein</fullName>
    </submittedName>
</protein>
<dbReference type="EMBL" id="ML975333">
    <property type="protein sequence ID" value="KAF1832709.1"/>
    <property type="molecule type" value="Genomic_DNA"/>
</dbReference>
<evidence type="ECO:0000313" key="1">
    <source>
        <dbReference type="EMBL" id="KAF1832709.1"/>
    </source>
</evidence>
<evidence type="ECO:0000313" key="2">
    <source>
        <dbReference type="Proteomes" id="UP000800040"/>
    </source>
</evidence>
<dbReference type="AlphaFoldDB" id="A0A6A5K7R1"/>
<reference evidence="1" key="1">
    <citation type="submission" date="2020-01" db="EMBL/GenBank/DDBJ databases">
        <authorList>
            <consortium name="DOE Joint Genome Institute"/>
            <person name="Haridas S."/>
            <person name="Albert R."/>
            <person name="Binder M."/>
            <person name="Bloem J."/>
            <person name="Labutti K."/>
            <person name="Salamov A."/>
            <person name="Andreopoulos B."/>
            <person name="Baker S.E."/>
            <person name="Barry K."/>
            <person name="Bills G."/>
            <person name="Bluhm B.H."/>
            <person name="Cannon C."/>
            <person name="Castanera R."/>
            <person name="Culley D.E."/>
            <person name="Daum C."/>
            <person name="Ezra D."/>
            <person name="Gonzalez J.B."/>
            <person name="Henrissat B."/>
            <person name="Kuo A."/>
            <person name="Liang C."/>
            <person name="Lipzen A."/>
            <person name="Lutzoni F."/>
            <person name="Magnuson J."/>
            <person name="Mondo S."/>
            <person name="Nolan M."/>
            <person name="Ohm R."/>
            <person name="Pangilinan J."/>
            <person name="Park H.-J."/>
            <person name="Ramirez L."/>
            <person name="Alfaro M."/>
            <person name="Sun H."/>
            <person name="Tritt A."/>
            <person name="Yoshinaga Y."/>
            <person name="Zwiers L.-H."/>
            <person name="Turgeon B.G."/>
            <person name="Goodwin S.B."/>
            <person name="Spatafora J.W."/>
            <person name="Crous P.W."/>
            <person name="Grigoriev I.V."/>
        </authorList>
    </citation>
    <scope>NUCLEOTIDE SEQUENCE</scope>
    <source>
        <strain evidence="1">P77</strain>
    </source>
</reference>
<keyword evidence="2" id="KW-1185">Reference proteome</keyword>
<gene>
    <name evidence="1" type="ORF">BDW02DRAFT_417126</name>
</gene>
<organism evidence="1 2">
    <name type="scientific">Decorospora gaudefroyi</name>
    <dbReference type="NCBI Taxonomy" id="184978"/>
    <lineage>
        <taxon>Eukaryota</taxon>
        <taxon>Fungi</taxon>
        <taxon>Dikarya</taxon>
        <taxon>Ascomycota</taxon>
        <taxon>Pezizomycotina</taxon>
        <taxon>Dothideomycetes</taxon>
        <taxon>Pleosporomycetidae</taxon>
        <taxon>Pleosporales</taxon>
        <taxon>Pleosporineae</taxon>
        <taxon>Pleosporaceae</taxon>
        <taxon>Decorospora</taxon>
    </lineage>
</organism>
<accession>A0A6A5K7R1</accession>
<sequence length="168" mass="19006">MNSWNANSQNDSAERQVERSTIGLDLLAISRDLFHSALEPELFSRRVENRCGLVNVVKECVELLQSACAIVERPRKVLPMAPDVACSLQVRFYIVLVERLLHRLEDLLEAGHIVEEASERCIYCANVITKLSQEHRYVDGDLYERKHAGGNGQWICHCASWSSGVLKV</sequence>
<proteinExistence type="predicted"/>